<proteinExistence type="predicted"/>
<reference evidence="10 11" key="1">
    <citation type="journal article" date="2023" name="Microbiol. Resour. Announc.">
        <title>Complete Genome Sequence of Imperialibacter roseus strain P4T.</title>
        <authorList>
            <person name="Tizabi D.R."/>
            <person name="Bachvaroff T."/>
            <person name="Hill R.T."/>
        </authorList>
    </citation>
    <scope>NUCLEOTIDE SEQUENCE [LARGE SCALE GENOMIC DNA]</scope>
    <source>
        <strain evidence="10 11">P4T</strain>
    </source>
</reference>
<dbReference type="InterPro" id="IPR013767">
    <property type="entry name" value="PAS_fold"/>
</dbReference>
<evidence type="ECO:0000259" key="7">
    <source>
        <dbReference type="PROSITE" id="PS50110"/>
    </source>
</evidence>
<dbReference type="Pfam" id="PF00512">
    <property type="entry name" value="HisKA"/>
    <property type="match status" value="1"/>
</dbReference>
<dbReference type="InterPro" id="IPR035965">
    <property type="entry name" value="PAS-like_dom_sf"/>
</dbReference>
<evidence type="ECO:0000256" key="1">
    <source>
        <dbReference type="ARBA" id="ARBA00000085"/>
    </source>
</evidence>
<dbReference type="NCBIfam" id="TIGR00229">
    <property type="entry name" value="sensory_box"/>
    <property type="match status" value="1"/>
</dbReference>
<dbReference type="SUPFAM" id="SSF47384">
    <property type="entry name" value="Homodimeric domain of signal transducing histidine kinase"/>
    <property type="match status" value="1"/>
</dbReference>
<dbReference type="Gene3D" id="3.40.50.2300">
    <property type="match status" value="1"/>
</dbReference>
<dbReference type="InterPro" id="IPR004358">
    <property type="entry name" value="Sig_transdc_His_kin-like_C"/>
</dbReference>
<dbReference type="InterPro" id="IPR003661">
    <property type="entry name" value="HisK_dim/P_dom"/>
</dbReference>
<dbReference type="InterPro" id="IPR005467">
    <property type="entry name" value="His_kinase_dom"/>
</dbReference>
<feature type="modified residue" description="4-aspartylphosphate" evidence="5">
    <location>
        <position position="500"/>
    </location>
</feature>
<keyword evidence="4" id="KW-0902">Two-component regulatory system</keyword>
<feature type="domain" description="PAS" evidence="8">
    <location>
        <begin position="58"/>
        <end position="115"/>
    </location>
</feature>
<evidence type="ECO:0000259" key="6">
    <source>
        <dbReference type="PROSITE" id="PS50109"/>
    </source>
</evidence>
<dbReference type="InterPro" id="IPR000700">
    <property type="entry name" value="PAS-assoc_C"/>
</dbReference>
<dbReference type="Gene3D" id="1.10.287.130">
    <property type="match status" value="1"/>
</dbReference>
<dbReference type="SUPFAM" id="SSF52172">
    <property type="entry name" value="CheY-like"/>
    <property type="match status" value="1"/>
</dbReference>
<keyword evidence="11" id="KW-1185">Reference proteome</keyword>
<dbReference type="CDD" id="cd16922">
    <property type="entry name" value="HATPase_EvgS-ArcB-TorS-like"/>
    <property type="match status" value="1"/>
</dbReference>
<dbReference type="SMART" id="SM00387">
    <property type="entry name" value="HATPase_c"/>
    <property type="match status" value="1"/>
</dbReference>
<dbReference type="Pfam" id="PF00072">
    <property type="entry name" value="Response_reg"/>
    <property type="match status" value="1"/>
</dbReference>
<evidence type="ECO:0000256" key="4">
    <source>
        <dbReference type="ARBA" id="ARBA00023012"/>
    </source>
</evidence>
<feature type="domain" description="Response regulatory" evidence="7">
    <location>
        <begin position="451"/>
        <end position="565"/>
    </location>
</feature>
<dbReference type="SMART" id="SM00448">
    <property type="entry name" value="REC"/>
    <property type="match status" value="1"/>
</dbReference>
<dbReference type="EMBL" id="CP136051">
    <property type="protein sequence ID" value="WOK08319.1"/>
    <property type="molecule type" value="Genomic_DNA"/>
</dbReference>
<sequence length="566" mass="62217">MSVITDDDRLDKINALIVKLASGNLDARETPSDDFDEVDAIIAGINMLGEELESSTVSRNYLKSIYDGIVDMVIIVKENGLIQGVNGAVTKLLDYSENDLVGKNLSDVFKSDSAEPLGFLEHLRDDSSLHNIEGMVMGKSGKETPVSTSCSILIDSKGEPAGLLLVAKDMTVQKQIEAELKKSKEAAELSNRMKSSFLANMSHEIRTPLNGILGFTEYLIGMSISDEQKEYLQLIESSGQTLMKLLSDILDLNKIEEGKLGFDHVPIHFKETMTSSLQPYKYMANEKGVAFGLEFENFDEISHVYCDPTRVNQIMVNLVGNALKFTSKGKVSVKLSISPIGDGKRAMIRGCVSDTGIGIPDDVKNDIFKAFVQSDSSITRRFGGSGLGLSIVKELIHLMGGEISIGSPSHIGTAENPGSEFNFNFSVDIAEAPVNETLEKFEKLEFTTQYKLLVVEDNEMNRILAGRVLSKFGATVEYAVHGKEAVQMLKVNDYDAILMDVQMPVMDGLQATRVIRRLGYDLPIIGLSANVFKEDIDRSRQAGMDDHIGKPFTKLSIFRALKNVLE</sequence>
<dbReference type="RefSeq" id="WP_317490961.1">
    <property type="nucleotide sequence ID" value="NZ_CP136051.1"/>
</dbReference>
<dbReference type="PROSITE" id="PS50109">
    <property type="entry name" value="HIS_KIN"/>
    <property type="match status" value="1"/>
</dbReference>
<dbReference type="InterPro" id="IPR036097">
    <property type="entry name" value="HisK_dim/P_sf"/>
</dbReference>
<feature type="domain" description="Histidine kinase" evidence="6">
    <location>
        <begin position="200"/>
        <end position="429"/>
    </location>
</feature>
<dbReference type="PROSITE" id="PS50113">
    <property type="entry name" value="PAC"/>
    <property type="match status" value="1"/>
</dbReference>
<dbReference type="EC" id="2.7.13.3" evidence="2"/>
<dbReference type="SMART" id="SM00388">
    <property type="entry name" value="HisKA"/>
    <property type="match status" value="1"/>
</dbReference>
<dbReference type="Proteomes" id="UP001302349">
    <property type="component" value="Chromosome"/>
</dbReference>
<dbReference type="PROSITE" id="PS50112">
    <property type="entry name" value="PAS"/>
    <property type="match status" value="1"/>
</dbReference>
<evidence type="ECO:0000259" key="8">
    <source>
        <dbReference type="PROSITE" id="PS50112"/>
    </source>
</evidence>
<evidence type="ECO:0000313" key="11">
    <source>
        <dbReference type="Proteomes" id="UP001302349"/>
    </source>
</evidence>
<dbReference type="InterPro" id="IPR003594">
    <property type="entry name" value="HATPase_dom"/>
</dbReference>
<dbReference type="SMART" id="SM00091">
    <property type="entry name" value="PAS"/>
    <property type="match status" value="1"/>
</dbReference>
<dbReference type="SUPFAM" id="SSF55785">
    <property type="entry name" value="PYP-like sensor domain (PAS domain)"/>
    <property type="match status" value="1"/>
</dbReference>
<dbReference type="Gene3D" id="3.30.450.20">
    <property type="entry name" value="PAS domain"/>
    <property type="match status" value="1"/>
</dbReference>
<dbReference type="Pfam" id="PF02518">
    <property type="entry name" value="HATPase_c"/>
    <property type="match status" value="1"/>
</dbReference>
<protein>
    <recommendedName>
        <fullName evidence="2">histidine kinase</fullName>
        <ecNumber evidence="2">2.7.13.3</ecNumber>
    </recommendedName>
</protein>
<gene>
    <name evidence="10" type="ORF">RT717_06665</name>
</gene>
<dbReference type="InterPro" id="IPR001789">
    <property type="entry name" value="Sig_transdc_resp-reg_receiver"/>
</dbReference>
<dbReference type="InterPro" id="IPR011006">
    <property type="entry name" value="CheY-like_superfamily"/>
</dbReference>
<accession>A0ABZ0IVC0</accession>
<evidence type="ECO:0000313" key="10">
    <source>
        <dbReference type="EMBL" id="WOK08319.1"/>
    </source>
</evidence>
<evidence type="ECO:0000256" key="2">
    <source>
        <dbReference type="ARBA" id="ARBA00012438"/>
    </source>
</evidence>
<organism evidence="10 11">
    <name type="scientific">Imperialibacter roseus</name>
    <dbReference type="NCBI Taxonomy" id="1324217"/>
    <lineage>
        <taxon>Bacteria</taxon>
        <taxon>Pseudomonadati</taxon>
        <taxon>Bacteroidota</taxon>
        <taxon>Cytophagia</taxon>
        <taxon>Cytophagales</taxon>
        <taxon>Flammeovirgaceae</taxon>
        <taxon>Imperialibacter</taxon>
    </lineage>
</organism>
<dbReference type="CDD" id="cd00130">
    <property type="entry name" value="PAS"/>
    <property type="match status" value="1"/>
</dbReference>
<dbReference type="CDD" id="cd17546">
    <property type="entry name" value="REC_hyHK_CKI1_RcsC-like"/>
    <property type="match status" value="1"/>
</dbReference>
<dbReference type="Gene3D" id="3.30.565.10">
    <property type="entry name" value="Histidine kinase-like ATPase, C-terminal domain"/>
    <property type="match status" value="1"/>
</dbReference>
<evidence type="ECO:0000259" key="9">
    <source>
        <dbReference type="PROSITE" id="PS50113"/>
    </source>
</evidence>
<dbReference type="CDD" id="cd00082">
    <property type="entry name" value="HisKA"/>
    <property type="match status" value="1"/>
</dbReference>
<evidence type="ECO:0000256" key="5">
    <source>
        <dbReference type="PROSITE-ProRule" id="PRU00169"/>
    </source>
</evidence>
<dbReference type="PROSITE" id="PS50110">
    <property type="entry name" value="RESPONSE_REGULATORY"/>
    <property type="match status" value="1"/>
</dbReference>
<evidence type="ECO:0000256" key="3">
    <source>
        <dbReference type="ARBA" id="ARBA00022553"/>
    </source>
</evidence>
<dbReference type="Pfam" id="PF00989">
    <property type="entry name" value="PAS"/>
    <property type="match status" value="1"/>
</dbReference>
<dbReference type="PRINTS" id="PR00344">
    <property type="entry name" value="BCTRLSENSOR"/>
</dbReference>
<dbReference type="SUPFAM" id="SSF55874">
    <property type="entry name" value="ATPase domain of HSP90 chaperone/DNA topoisomerase II/histidine kinase"/>
    <property type="match status" value="1"/>
</dbReference>
<dbReference type="PANTHER" id="PTHR45339:SF1">
    <property type="entry name" value="HYBRID SIGNAL TRANSDUCTION HISTIDINE KINASE J"/>
    <property type="match status" value="1"/>
</dbReference>
<dbReference type="PANTHER" id="PTHR45339">
    <property type="entry name" value="HYBRID SIGNAL TRANSDUCTION HISTIDINE KINASE J"/>
    <property type="match status" value="1"/>
</dbReference>
<dbReference type="InterPro" id="IPR000014">
    <property type="entry name" value="PAS"/>
</dbReference>
<dbReference type="InterPro" id="IPR036890">
    <property type="entry name" value="HATPase_C_sf"/>
</dbReference>
<feature type="domain" description="PAC" evidence="9">
    <location>
        <begin position="130"/>
        <end position="182"/>
    </location>
</feature>
<name>A0ABZ0IVC0_9BACT</name>
<keyword evidence="3 5" id="KW-0597">Phosphoprotein</keyword>
<comment type="catalytic activity">
    <reaction evidence="1">
        <text>ATP + protein L-histidine = ADP + protein N-phospho-L-histidine.</text>
        <dbReference type="EC" id="2.7.13.3"/>
    </reaction>
</comment>